<keyword evidence="3" id="KW-1185">Reference proteome</keyword>
<dbReference type="SUPFAM" id="SSF101898">
    <property type="entry name" value="NHL repeat"/>
    <property type="match status" value="1"/>
</dbReference>
<evidence type="ECO:0000313" key="3">
    <source>
        <dbReference type="Proteomes" id="UP000244924"/>
    </source>
</evidence>
<name>A0A2R8BL64_9RHOB</name>
<dbReference type="InterPro" id="IPR027372">
    <property type="entry name" value="Phytase-like_dom"/>
</dbReference>
<evidence type="ECO:0000259" key="1">
    <source>
        <dbReference type="Pfam" id="PF13449"/>
    </source>
</evidence>
<sequence>MALGGAAADAPRADFVGRYVWKGSGPEFGGFSAIDFTDNGMTFVAVSDSANIFWGRLERGKAGAVTGVEVDPPIRPLSHHGTPVENPMDDAEGVAIGTGGLLYVSYETWNRIGIYEQNGRVWVHEIWPKPFFDFVVNGGAEALAIDAEGALYAMPERPIHQGDQIPVYRMKGDNWDVPFTLRRDGDWAPVGADFGPDGRLYLLERDYWGLIGFMTRVRRITLDGDRVVADEVLFETRAGQHDNLEGLAVWRDAEGAVRLTMISDDNFLPTQRTEIVDYRIRD</sequence>
<dbReference type="AlphaFoldDB" id="A0A2R8BL64"/>
<dbReference type="Pfam" id="PF13449">
    <property type="entry name" value="Phytase-like"/>
    <property type="match status" value="1"/>
</dbReference>
<dbReference type="EMBL" id="OMOQ01000003">
    <property type="protein sequence ID" value="SPH24083.1"/>
    <property type="molecule type" value="Genomic_DNA"/>
</dbReference>
<dbReference type="Proteomes" id="UP000244924">
    <property type="component" value="Unassembled WGS sequence"/>
</dbReference>
<accession>A0A2R8BL64</accession>
<feature type="domain" description="Phytase-like" evidence="1">
    <location>
        <begin position="27"/>
        <end position="267"/>
    </location>
</feature>
<organism evidence="2 3">
    <name type="scientific">Albidovulum aquaemixtae</name>
    <dbReference type="NCBI Taxonomy" id="1542388"/>
    <lineage>
        <taxon>Bacteria</taxon>
        <taxon>Pseudomonadati</taxon>
        <taxon>Pseudomonadota</taxon>
        <taxon>Alphaproteobacteria</taxon>
        <taxon>Rhodobacterales</taxon>
        <taxon>Paracoccaceae</taxon>
        <taxon>Albidovulum</taxon>
    </lineage>
</organism>
<reference evidence="2 3" key="1">
    <citation type="submission" date="2018-03" db="EMBL/GenBank/DDBJ databases">
        <authorList>
            <person name="Keele B.F."/>
        </authorList>
    </citation>
    <scope>NUCLEOTIDE SEQUENCE [LARGE SCALE GENOMIC DNA]</scope>
    <source>
        <strain evidence="2 3">CECT 8626</strain>
    </source>
</reference>
<dbReference type="PIRSF" id="PIRSF031900">
    <property type="entry name" value="UCP031900"/>
    <property type="match status" value="1"/>
</dbReference>
<gene>
    <name evidence="2" type="ORF">DEA8626_03132</name>
</gene>
<protein>
    <recommendedName>
        <fullName evidence="1">Phytase-like domain-containing protein</fullName>
    </recommendedName>
</protein>
<dbReference type="InterPro" id="IPR014567">
    <property type="entry name" value="UCP031900"/>
</dbReference>
<proteinExistence type="predicted"/>
<evidence type="ECO:0000313" key="2">
    <source>
        <dbReference type="EMBL" id="SPH24083.1"/>
    </source>
</evidence>